<dbReference type="AlphaFoldDB" id="A0AAV3QXE2"/>
<accession>A0AAV3QXE2</accession>
<dbReference type="Proteomes" id="UP001454036">
    <property type="component" value="Unassembled WGS sequence"/>
</dbReference>
<evidence type="ECO:0000313" key="1">
    <source>
        <dbReference type="EMBL" id="GAA0168769.1"/>
    </source>
</evidence>
<name>A0AAV3QXE2_LITER</name>
<comment type="caution">
    <text evidence="1">The sequence shown here is derived from an EMBL/GenBank/DDBJ whole genome shotgun (WGS) entry which is preliminary data.</text>
</comment>
<sequence>MTASSDHSVSPAESIDFWSALLRNYAGPSTTKSGRVSSSPLPCYPRGSIPVHGSSGTVNLRVFKSLELPSSLVDEMASCMAVGKMVSLTIPVLASFYRGLHLITTTRCPTNSGSYLPVHYLLGWIGTYLRVYSPVKKYPPEAVLSSGDEARTEIVDSDESFGCMVTEVADLQNEAQVEIVDSTGPSDRRLSLGLTRMEHKLRSWMLGAFELCNHEGNRCCGTCCFFIYRRSVYWVDS</sequence>
<organism evidence="1 2">
    <name type="scientific">Lithospermum erythrorhizon</name>
    <name type="common">Purple gromwell</name>
    <name type="synonym">Lithospermum officinale var. erythrorhizon</name>
    <dbReference type="NCBI Taxonomy" id="34254"/>
    <lineage>
        <taxon>Eukaryota</taxon>
        <taxon>Viridiplantae</taxon>
        <taxon>Streptophyta</taxon>
        <taxon>Embryophyta</taxon>
        <taxon>Tracheophyta</taxon>
        <taxon>Spermatophyta</taxon>
        <taxon>Magnoliopsida</taxon>
        <taxon>eudicotyledons</taxon>
        <taxon>Gunneridae</taxon>
        <taxon>Pentapetalae</taxon>
        <taxon>asterids</taxon>
        <taxon>lamiids</taxon>
        <taxon>Boraginales</taxon>
        <taxon>Boraginaceae</taxon>
        <taxon>Boraginoideae</taxon>
        <taxon>Lithospermeae</taxon>
        <taxon>Lithospermum</taxon>
    </lineage>
</organism>
<proteinExistence type="predicted"/>
<keyword evidence="2" id="KW-1185">Reference proteome</keyword>
<evidence type="ECO:0000313" key="2">
    <source>
        <dbReference type="Proteomes" id="UP001454036"/>
    </source>
</evidence>
<reference evidence="1 2" key="1">
    <citation type="submission" date="2024-01" db="EMBL/GenBank/DDBJ databases">
        <title>The complete chloroplast genome sequence of Lithospermum erythrorhizon: insights into the phylogenetic relationship among Boraginaceae species and the maternal lineages of purple gromwells.</title>
        <authorList>
            <person name="Okada T."/>
            <person name="Watanabe K."/>
        </authorList>
    </citation>
    <scope>NUCLEOTIDE SEQUENCE [LARGE SCALE GENOMIC DNA]</scope>
</reference>
<evidence type="ECO:0008006" key="3">
    <source>
        <dbReference type="Google" id="ProtNLM"/>
    </source>
</evidence>
<gene>
    <name evidence="1" type="ORF">LIER_23411</name>
</gene>
<dbReference type="EMBL" id="BAABME010006585">
    <property type="protein sequence ID" value="GAA0168769.1"/>
    <property type="molecule type" value="Genomic_DNA"/>
</dbReference>
<protein>
    <recommendedName>
        <fullName evidence="3">Aminotransferase-like plant mobile domain-containing protein</fullName>
    </recommendedName>
</protein>